<name>A0A515MKB1_9CAUD</name>
<dbReference type="Proteomes" id="UP000319882">
    <property type="component" value="Segment"/>
</dbReference>
<dbReference type="EMBL" id="MK967393">
    <property type="protein sequence ID" value="QDM57115.1"/>
    <property type="molecule type" value="Genomic_DNA"/>
</dbReference>
<keyword evidence="2" id="KW-1185">Reference proteome</keyword>
<evidence type="ECO:0000313" key="1">
    <source>
        <dbReference type="EMBL" id="QDM57115.1"/>
    </source>
</evidence>
<organism evidence="1 2">
    <name type="scientific">Rhodococcus phage Whack</name>
    <dbReference type="NCBI Taxonomy" id="2591132"/>
    <lineage>
        <taxon>Viruses</taxon>
        <taxon>Duplodnaviria</taxon>
        <taxon>Heunggongvirae</taxon>
        <taxon>Uroviricota</taxon>
        <taxon>Caudoviricetes</taxon>
        <taxon>Whackvirus</taxon>
        <taxon>Whackvirus whack</taxon>
    </lineage>
</organism>
<evidence type="ECO:0000313" key="2">
    <source>
        <dbReference type="Proteomes" id="UP000319882"/>
    </source>
</evidence>
<reference evidence="1 2" key="1">
    <citation type="submission" date="2019-05" db="EMBL/GenBank/DDBJ databases">
        <authorList>
            <person name="Beaulieu J."/>
            <person name="Cox M."/>
            <person name="Nazim E."/>
            <person name="Robinson Z."/>
            <person name="Molloy S.D."/>
            <person name="Garlena R.A."/>
            <person name="Russell D.A."/>
            <person name="Pope W.H."/>
            <person name="Jacobs-Sera D."/>
            <person name="Hatfull G.F."/>
        </authorList>
    </citation>
    <scope>NUCLEOTIDE SEQUENCE [LARGE SCALE GENOMIC DNA]</scope>
</reference>
<dbReference type="GeneID" id="55618863"/>
<gene>
    <name evidence="1" type="primary">52</name>
    <name evidence="1" type="ORF">SEA_WHACK_52</name>
</gene>
<sequence>MIIKHGNGANEIQLSVEGDNIRFDCFIAGEHVYGGLHPATVIANILEGDPR</sequence>
<dbReference type="RefSeq" id="YP_009848442.1">
    <property type="nucleotide sequence ID" value="NC_048784.1"/>
</dbReference>
<dbReference type="KEGG" id="vg:55618863"/>
<accession>A0A515MKB1</accession>
<proteinExistence type="predicted"/>
<protein>
    <submittedName>
        <fullName evidence="1">Uncharacterized protein</fullName>
    </submittedName>
</protein>